<reference evidence="1" key="1">
    <citation type="submission" date="2021-03" db="EMBL/GenBank/DDBJ databases">
        <title>Draft genome sequence of rust myrtle Austropuccinia psidii MF-1, a brazilian biotype.</title>
        <authorList>
            <person name="Quecine M.C."/>
            <person name="Pachon D.M.R."/>
            <person name="Bonatelli M.L."/>
            <person name="Correr F.H."/>
            <person name="Franceschini L.M."/>
            <person name="Leite T.F."/>
            <person name="Margarido G.R.A."/>
            <person name="Almeida C.A."/>
            <person name="Ferrarezi J.A."/>
            <person name="Labate C.A."/>
        </authorList>
    </citation>
    <scope>NUCLEOTIDE SEQUENCE</scope>
    <source>
        <strain evidence="1">MF-1</strain>
    </source>
</reference>
<name>A0A9Q3E3T9_9BASI</name>
<proteinExistence type="predicted"/>
<comment type="caution">
    <text evidence="1">The sequence shown here is derived from an EMBL/GenBank/DDBJ whole genome shotgun (WGS) entry which is preliminary data.</text>
</comment>
<dbReference type="AlphaFoldDB" id="A0A9Q3E3T9"/>
<accession>A0A9Q3E3T9</accession>
<organism evidence="1 2">
    <name type="scientific">Austropuccinia psidii MF-1</name>
    <dbReference type="NCBI Taxonomy" id="1389203"/>
    <lineage>
        <taxon>Eukaryota</taxon>
        <taxon>Fungi</taxon>
        <taxon>Dikarya</taxon>
        <taxon>Basidiomycota</taxon>
        <taxon>Pucciniomycotina</taxon>
        <taxon>Pucciniomycetes</taxon>
        <taxon>Pucciniales</taxon>
        <taxon>Sphaerophragmiaceae</taxon>
        <taxon>Austropuccinia</taxon>
    </lineage>
</organism>
<dbReference type="Proteomes" id="UP000765509">
    <property type="component" value="Unassembled WGS sequence"/>
</dbReference>
<gene>
    <name evidence="1" type="ORF">O181_054064</name>
</gene>
<evidence type="ECO:0000313" key="1">
    <source>
        <dbReference type="EMBL" id="MBW0514349.1"/>
    </source>
</evidence>
<evidence type="ECO:0000313" key="2">
    <source>
        <dbReference type="Proteomes" id="UP000765509"/>
    </source>
</evidence>
<protein>
    <submittedName>
        <fullName evidence="1">Uncharacterized protein</fullName>
    </submittedName>
</protein>
<keyword evidence="2" id="KW-1185">Reference proteome</keyword>
<dbReference type="EMBL" id="AVOT02023960">
    <property type="protein sequence ID" value="MBW0514349.1"/>
    <property type="molecule type" value="Genomic_DNA"/>
</dbReference>
<sequence>MKTPNRYMLRWQIAIQEYRGNMTIAHKAGNIHKNADVLSRWALANTPDNPAYVPLEEEPQILIEGINITDIGAEFFENVRESYKQDNNCHILTSLLDKDCKYTSLINELDEVWNNSYSEGRCHLFDGIIYHRTKHSCVMTFCSRLLINTILHECHHIIYSGHLSEDRTL</sequence>